<dbReference type="Proteomes" id="UP000295681">
    <property type="component" value="Unassembled WGS sequence"/>
</dbReference>
<organism evidence="2 3">
    <name type="scientific">Leuconostoc fallax</name>
    <dbReference type="NCBI Taxonomy" id="1251"/>
    <lineage>
        <taxon>Bacteria</taxon>
        <taxon>Bacillati</taxon>
        <taxon>Bacillota</taxon>
        <taxon>Bacilli</taxon>
        <taxon>Lactobacillales</taxon>
        <taxon>Lactobacillaceae</taxon>
        <taxon>Leuconostoc</taxon>
    </lineage>
</organism>
<keyword evidence="1" id="KW-0472">Membrane</keyword>
<comment type="caution">
    <text evidence="2">The sequence shown here is derived from an EMBL/GenBank/DDBJ whole genome shotgun (WGS) entry which is preliminary data.</text>
</comment>
<dbReference type="EMBL" id="PUFI01000014">
    <property type="protein sequence ID" value="TDG68293.1"/>
    <property type="molecule type" value="Genomic_DNA"/>
</dbReference>
<feature type="transmembrane region" description="Helical" evidence="1">
    <location>
        <begin position="6"/>
        <end position="29"/>
    </location>
</feature>
<keyword evidence="1" id="KW-0812">Transmembrane</keyword>
<proteinExistence type="predicted"/>
<sequence>MINAIWSGVIFMSGLVVFLALAVLCVLVVKGIIIAIKA</sequence>
<reference evidence="2 3" key="1">
    <citation type="journal article" date="2019" name="Appl. Microbiol. Biotechnol.">
        <title>Uncovering carbohydrate metabolism through a genotype-phenotype association study of 56 lactic acid bacteria genomes.</title>
        <authorList>
            <person name="Buron-Moles G."/>
            <person name="Chailyan A."/>
            <person name="Dolejs I."/>
            <person name="Forster J."/>
            <person name="Miks M.H."/>
        </authorList>
    </citation>
    <scope>NUCLEOTIDE SEQUENCE [LARGE SCALE GENOMIC DNA]</scope>
    <source>
        <strain evidence="2 3">ATCC 700006</strain>
    </source>
</reference>
<evidence type="ECO:0000256" key="1">
    <source>
        <dbReference type="SAM" id="Phobius"/>
    </source>
</evidence>
<protein>
    <submittedName>
        <fullName evidence="2">Uncharacterized protein</fullName>
    </submittedName>
</protein>
<evidence type="ECO:0000313" key="3">
    <source>
        <dbReference type="Proteomes" id="UP000295681"/>
    </source>
</evidence>
<evidence type="ECO:0000313" key="2">
    <source>
        <dbReference type="EMBL" id="TDG68293.1"/>
    </source>
</evidence>
<accession>A0A4R5N8L8</accession>
<name>A0A4R5N8L8_9LACO</name>
<dbReference type="AlphaFoldDB" id="A0A4R5N8L8"/>
<gene>
    <name evidence="2" type="ORF">C5L23_000599</name>
</gene>
<keyword evidence="3" id="KW-1185">Reference proteome</keyword>
<keyword evidence="1" id="KW-1133">Transmembrane helix</keyword>